<dbReference type="AlphaFoldDB" id="A0AA88H453"/>
<dbReference type="Proteomes" id="UP001187531">
    <property type="component" value="Unassembled WGS sequence"/>
</dbReference>
<evidence type="ECO:0000313" key="1">
    <source>
        <dbReference type="EMBL" id="KAK2702979.1"/>
    </source>
</evidence>
<name>A0AA88H453_ARTSF</name>
<sequence>MVRKKQKHDEWFLDAARSSGVTLDGISLKSLANSLSEVLATVKDNAKTLADLTTSRKGLEDRISKLVTVTQNSVREVAILKPQMDRVRNRNQWRYDGLAPYMRSDLDVKISLPKSKSDLEKADWTSLDKRHYYAEEIDLWYGRMVSPLEETCVKVANAKKKKNVPRKPWMTKDLVNS</sequence>
<reference evidence="1" key="1">
    <citation type="submission" date="2023-07" db="EMBL/GenBank/DDBJ databases">
        <title>Chromosome-level genome assembly of Artemia franciscana.</title>
        <authorList>
            <person name="Jo E."/>
        </authorList>
    </citation>
    <scope>NUCLEOTIDE SEQUENCE</scope>
    <source>
        <tissue evidence="1">Whole body</tissue>
    </source>
</reference>
<feature type="non-terminal residue" evidence="1">
    <location>
        <position position="1"/>
    </location>
</feature>
<protein>
    <submittedName>
        <fullName evidence="1">Uncharacterized protein</fullName>
    </submittedName>
</protein>
<accession>A0AA88H453</accession>
<gene>
    <name evidence="1" type="ORF">QYM36_018435</name>
</gene>
<comment type="caution">
    <text evidence="1">The sequence shown here is derived from an EMBL/GenBank/DDBJ whole genome shotgun (WGS) entry which is preliminary data.</text>
</comment>
<dbReference type="EMBL" id="JAVRJZ010000125">
    <property type="protein sequence ID" value="KAK2702979.1"/>
    <property type="molecule type" value="Genomic_DNA"/>
</dbReference>
<evidence type="ECO:0000313" key="2">
    <source>
        <dbReference type="Proteomes" id="UP001187531"/>
    </source>
</evidence>
<organism evidence="1 2">
    <name type="scientific">Artemia franciscana</name>
    <name type="common">Brine shrimp</name>
    <name type="synonym">Artemia sanfranciscana</name>
    <dbReference type="NCBI Taxonomy" id="6661"/>
    <lineage>
        <taxon>Eukaryota</taxon>
        <taxon>Metazoa</taxon>
        <taxon>Ecdysozoa</taxon>
        <taxon>Arthropoda</taxon>
        <taxon>Crustacea</taxon>
        <taxon>Branchiopoda</taxon>
        <taxon>Anostraca</taxon>
        <taxon>Artemiidae</taxon>
        <taxon>Artemia</taxon>
    </lineage>
</organism>
<keyword evidence="2" id="KW-1185">Reference proteome</keyword>
<proteinExistence type="predicted"/>